<dbReference type="AlphaFoldDB" id="A0A1B6M3E5"/>
<dbReference type="GO" id="GO:0031902">
    <property type="term" value="C:late endosome membrane"/>
    <property type="evidence" value="ECO:0007669"/>
    <property type="project" value="TreeGrafter"/>
</dbReference>
<dbReference type="GO" id="GO:0005765">
    <property type="term" value="C:lysosomal membrane"/>
    <property type="evidence" value="ECO:0007669"/>
    <property type="project" value="TreeGrafter"/>
</dbReference>
<dbReference type="SUPFAM" id="SSF69322">
    <property type="entry name" value="Tricorn protease domain 2"/>
    <property type="match status" value="1"/>
</dbReference>
<dbReference type="PANTHER" id="PTHR12897:SF4">
    <property type="entry name" value="REGULATOR OF MON1-CCZ1 COMPLEX"/>
    <property type="match status" value="1"/>
</dbReference>
<dbReference type="InterPro" id="IPR009755">
    <property type="entry name" value="RMC1_C"/>
</dbReference>
<name>A0A1B6M3E5_9HEMI</name>
<dbReference type="Pfam" id="PF21029">
    <property type="entry name" value="RMC1_N"/>
    <property type="match status" value="1"/>
</dbReference>
<dbReference type="GO" id="GO:0035658">
    <property type="term" value="C:Mon1-Ccz1 complex"/>
    <property type="evidence" value="ECO:0007669"/>
    <property type="project" value="InterPro"/>
</dbReference>
<proteinExistence type="predicted"/>
<accession>A0A1B6M3E5</accession>
<evidence type="ECO:0000259" key="1">
    <source>
        <dbReference type="Pfam" id="PF07035"/>
    </source>
</evidence>
<dbReference type="Pfam" id="PF07035">
    <property type="entry name" value="RMC1_C"/>
    <property type="match status" value="1"/>
</dbReference>
<feature type="domain" description="Mic1" evidence="1">
    <location>
        <begin position="366"/>
        <end position="607"/>
    </location>
</feature>
<dbReference type="InterPro" id="IPR040371">
    <property type="entry name" value="RMC1"/>
</dbReference>
<dbReference type="GO" id="GO:0010506">
    <property type="term" value="P:regulation of autophagy"/>
    <property type="evidence" value="ECO:0007669"/>
    <property type="project" value="InterPro"/>
</dbReference>
<feature type="domain" description="Regulator of MON1-CCZ1 complex N-terminal" evidence="2">
    <location>
        <begin position="27"/>
        <end position="143"/>
    </location>
</feature>
<reference evidence="3" key="1">
    <citation type="submission" date="2015-11" db="EMBL/GenBank/DDBJ databases">
        <title>De novo transcriptome assembly of four potential Pierce s Disease insect vectors from Arizona vineyards.</title>
        <authorList>
            <person name="Tassone E.E."/>
        </authorList>
    </citation>
    <scope>NUCLEOTIDE SEQUENCE</scope>
</reference>
<evidence type="ECO:0000259" key="2">
    <source>
        <dbReference type="Pfam" id="PF21029"/>
    </source>
</evidence>
<evidence type="ECO:0000313" key="3">
    <source>
        <dbReference type="EMBL" id="JAT30433.1"/>
    </source>
</evidence>
<gene>
    <name evidence="3" type="ORF">g.22891</name>
</gene>
<organism evidence="3">
    <name type="scientific">Graphocephala atropunctata</name>
    <dbReference type="NCBI Taxonomy" id="36148"/>
    <lineage>
        <taxon>Eukaryota</taxon>
        <taxon>Metazoa</taxon>
        <taxon>Ecdysozoa</taxon>
        <taxon>Arthropoda</taxon>
        <taxon>Hexapoda</taxon>
        <taxon>Insecta</taxon>
        <taxon>Pterygota</taxon>
        <taxon>Neoptera</taxon>
        <taxon>Paraneoptera</taxon>
        <taxon>Hemiptera</taxon>
        <taxon>Auchenorrhyncha</taxon>
        <taxon>Membracoidea</taxon>
        <taxon>Cicadellidae</taxon>
        <taxon>Cicadellinae</taxon>
        <taxon>Cicadellini</taxon>
        <taxon>Graphocephala</taxon>
    </lineage>
</organism>
<dbReference type="InterPro" id="IPR049040">
    <property type="entry name" value="RMC1_N"/>
</dbReference>
<sequence>MGSPHYYLKLSQKVKFEAVSRARLNNVFFDECNNQVFSVQSGDMTEVVVRCPDLNVPRIFQMQEKGPVISIKFNPAQNILAVQRTHSCVEFINFDNGEQSSEYSQNCRSRNAKILGFIWISASEIIYVTDQGVELYQVEMAKSVVKMTKSLAMTVNWFLFCHRTSILLMSSGTLCNTIQPIFLKQGNLHKLSRFEIEPSGAPKPQKLTLERDAMIGIIYEQPRVLVLRHQSSKTSQGAEVVIYTIKKMSTVKKTHVLKLGRSGRFALSVVDNLIFVHHQASKTSLMFDIELDAECDGSIFYHSPVMPPQPIREDTPDLYSSNWITFPLNIVIDAKLGCLWYLELDLEHVDQLVHTKCYLINFLMLRSNSKGIILRVLSEATQNQEDKLEELATVFDSINTVYRSDLVKSVACQLGSPVAGPDLHTTGDTLEVTRVVVDQSDMYTNVLSRLADYTDENSAPRKRKFAIWVLLEYVRSLTDHQIPVQHYLHELVINSLVLHKAYYQLHQLLQYFVVSDSKPLACLLLSLENLYPAAHQLALDMLQRLSTANQEITEVLLSKHQILPALRYAMETSTEDQLSSRKFLELAQAADDKQLFYSVSAYFETKRSPHMM</sequence>
<dbReference type="PANTHER" id="PTHR12897">
    <property type="entry name" value="COLON CANCER-ASSOCIATED PROTEIN MIC1"/>
    <property type="match status" value="1"/>
</dbReference>
<dbReference type="EMBL" id="GEBQ01009544">
    <property type="protein sequence ID" value="JAT30433.1"/>
    <property type="molecule type" value="Transcribed_RNA"/>
</dbReference>
<protein>
    <submittedName>
        <fullName evidence="3">Uncharacterized protein</fullName>
    </submittedName>
</protein>